<organism evidence="2 3">
    <name type="scientific">Thermasporomyces composti</name>
    <dbReference type="NCBI Taxonomy" id="696763"/>
    <lineage>
        <taxon>Bacteria</taxon>
        <taxon>Bacillati</taxon>
        <taxon>Actinomycetota</taxon>
        <taxon>Actinomycetes</taxon>
        <taxon>Propionibacteriales</taxon>
        <taxon>Nocardioidaceae</taxon>
        <taxon>Thermasporomyces</taxon>
    </lineage>
</organism>
<dbReference type="GO" id="GO:0003824">
    <property type="term" value="F:catalytic activity"/>
    <property type="evidence" value="ECO:0007669"/>
    <property type="project" value="InterPro"/>
</dbReference>
<proteinExistence type="predicted"/>
<dbReference type="InterPro" id="IPR000073">
    <property type="entry name" value="AB_hydrolase_1"/>
</dbReference>
<dbReference type="InterPro" id="IPR000639">
    <property type="entry name" value="Epox_hydrolase-like"/>
</dbReference>
<reference evidence="2 3" key="1">
    <citation type="submission" date="2018-08" db="EMBL/GenBank/DDBJ databases">
        <title>Sequencing the genomes of 1000 actinobacteria strains.</title>
        <authorList>
            <person name="Klenk H.-P."/>
        </authorList>
    </citation>
    <scope>NUCLEOTIDE SEQUENCE [LARGE SCALE GENOMIC DNA]</scope>
    <source>
        <strain evidence="2 3">DSM 22891</strain>
    </source>
</reference>
<dbReference type="RefSeq" id="WP_170152538.1">
    <property type="nucleotide sequence ID" value="NZ_QTUC01000001.1"/>
</dbReference>
<sequence>MEEAAAVIERSGSSIHYWTAGPERSPLVVFTHDGLADHRMFDAQLATLWEAGYRTLRWDMRGHGRSQPLGKTPLTVRDLADDLLAVLDAITLGRPFCLVGQGLGGQVAQVVARWRPERAAALVLVATAQVAERVPVRRRVGWWWSRARLRCRDDGWLRHRVARAAALRRSAQTYAFAATDPLSRRHLVEILRATWLAAHPRPTYLEPSYPGTHYSSLAYVAAQPVLLLVGDHDAAGLRAARRWSERDPRCELVVVPYAGHRANQDNPTEFNHALVSFLAAHCPVPRGVR</sequence>
<evidence type="ECO:0000313" key="3">
    <source>
        <dbReference type="Proteomes" id="UP000256485"/>
    </source>
</evidence>
<dbReference type="PRINTS" id="PR00412">
    <property type="entry name" value="EPOXHYDRLASE"/>
</dbReference>
<dbReference type="Pfam" id="PF12697">
    <property type="entry name" value="Abhydrolase_6"/>
    <property type="match status" value="1"/>
</dbReference>
<dbReference type="Proteomes" id="UP000256485">
    <property type="component" value="Unassembled WGS sequence"/>
</dbReference>
<dbReference type="SUPFAM" id="SSF53474">
    <property type="entry name" value="alpha/beta-Hydrolases"/>
    <property type="match status" value="1"/>
</dbReference>
<dbReference type="AlphaFoldDB" id="A0A3D9V460"/>
<gene>
    <name evidence="2" type="ORF">DFJ64_1556</name>
</gene>
<dbReference type="PANTHER" id="PTHR43798">
    <property type="entry name" value="MONOACYLGLYCEROL LIPASE"/>
    <property type="match status" value="1"/>
</dbReference>
<keyword evidence="3" id="KW-1185">Reference proteome</keyword>
<evidence type="ECO:0000313" key="2">
    <source>
        <dbReference type="EMBL" id="REF36156.1"/>
    </source>
</evidence>
<dbReference type="EMBL" id="QTUC01000001">
    <property type="protein sequence ID" value="REF36156.1"/>
    <property type="molecule type" value="Genomic_DNA"/>
</dbReference>
<protein>
    <submittedName>
        <fullName evidence="2">Pimeloyl-ACP methyl ester carboxylesterase</fullName>
    </submittedName>
</protein>
<dbReference type="Gene3D" id="3.40.50.1820">
    <property type="entry name" value="alpha/beta hydrolase"/>
    <property type="match status" value="1"/>
</dbReference>
<accession>A0A3D9V460</accession>
<name>A0A3D9V460_THECX</name>
<feature type="domain" description="AB hydrolase-1" evidence="1">
    <location>
        <begin position="28"/>
        <end position="272"/>
    </location>
</feature>
<evidence type="ECO:0000259" key="1">
    <source>
        <dbReference type="Pfam" id="PF12697"/>
    </source>
</evidence>
<dbReference type="InterPro" id="IPR029058">
    <property type="entry name" value="AB_hydrolase_fold"/>
</dbReference>
<dbReference type="InterPro" id="IPR050266">
    <property type="entry name" value="AB_hydrolase_sf"/>
</dbReference>
<dbReference type="PRINTS" id="PR00111">
    <property type="entry name" value="ABHYDROLASE"/>
</dbReference>
<comment type="caution">
    <text evidence="2">The sequence shown here is derived from an EMBL/GenBank/DDBJ whole genome shotgun (WGS) entry which is preliminary data.</text>
</comment>